<dbReference type="GO" id="GO:0032934">
    <property type="term" value="F:sterol binding"/>
    <property type="evidence" value="ECO:0007669"/>
    <property type="project" value="TreeGrafter"/>
</dbReference>
<evidence type="ECO:0000259" key="12">
    <source>
        <dbReference type="PROSITE" id="PS50178"/>
    </source>
</evidence>
<evidence type="ECO:0000313" key="14">
    <source>
        <dbReference type="EMBL" id="OZJ04377.1"/>
    </source>
</evidence>
<dbReference type="SUPFAM" id="SSF57903">
    <property type="entry name" value="FYVE/PHD zinc finger"/>
    <property type="match status" value="1"/>
</dbReference>
<keyword evidence="4" id="KW-0479">Metal-binding</keyword>
<dbReference type="InterPro" id="IPR017455">
    <property type="entry name" value="Znf_FYVE-rel"/>
</dbReference>
<feature type="domain" description="VASt" evidence="13">
    <location>
        <begin position="397"/>
        <end position="560"/>
    </location>
</feature>
<evidence type="ECO:0000256" key="3">
    <source>
        <dbReference type="ARBA" id="ARBA00022692"/>
    </source>
</evidence>
<keyword evidence="9" id="KW-0040">ANK repeat</keyword>
<evidence type="ECO:0000256" key="4">
    <source>
        <dbReference type="ARBA" id="ARBA00022723"/>
    </source>
</evidence>
<dbReference type="InterPro" id="IPR036770">
    <property type="entry name" value="Ankyrin_rpt-contain_sf"/>
</dbReference>
<dbReference type="CDD" id="cd00065">
    <property type="entry name" value="FYVE_like_SF"/>
    <property type="match status" value="1"/>
</dbReference>
<accession>A0A261Y180</accession>
<evidence type="ECO:0000256" key="8">
    <source>
        <dbReference type="ARBA" id="ARBA00023136"/>
    </source>
</evidence>
<dbReference type="SUPFAM" id="SSF48403">
    <property type="entry name" value="Ankyrin repeat"/>
    <property type="match status" value="1"/>
</dbReference>
<evidence type="ECO:0000256" key="7">
    <source>
        <dbReference type="ARBA" id="ARBA00022989"/>
    </source>
</evidence>
<evidence type="ECO:0000313" key="15">
    <source>
        <dbReference type="Proteomes" id="UP000242875"/>
    </source>
</evidence>
<dbReference type="Pfam" id="PF06398">
    <property type="entry name" value="Pex24p"/>
    <property type="match status" value="1"/>
</dbReference>
<dbReference type="PROSITE" id="PS50297">
    <property type="entry name" value="ANK_REP_REGION"/>
    <property type="match status" value="3"/>
</dbReference>
<comment type="caution">
    <text evidence="14">The sequence shown here is derived from an EMBL/GenBank/DDBJ whole genome shotgun (WGS) entry which is preliminary data.</text>
</comment>
<evidence type="ECO:0000256" key="9">
    <source>
        <dbReference type="PROSITE-ProRule" id="PRU00023"/>
    </source>
</evidence>
<dbReference type="GO" id="GO:0008270">
    <property type="term" value="F:zinc ion binding"/>
    <property type="evidence" value="ECO:0007669"/>
    <property type="project" value="UniProtKB-KW"/>
</dbReference>
<dbReference type="InterPro" id="IPR002110">
    <property type="entry name" value="Ankyrin_rpt"/>
</dbReference>
<dbReference type="GO" id="GO:0005739">
    <property type="term" value="C:mitochondrion"/>
    <property type="evidence" value="ECO:0007669"/>
    <property type="project" value="TreeGrafter"/>
</dbReference>
<proteinExistence type="inferred from homology"/>
<dbReference type="PROSITE" id="PS51778">
    <property type="entry name" value="VAST"/>
    <property type="match status" value="1"/>
</dbReference>
<dbReference type="Pfam" id="PF12796">
    <property type="entry name" value="Ank_2"/>
    <property type="match status" value="1"/>
</dbReference>
<dbReference type="SMART" id="SM00064">
    <property type="entry name" value="FYVE"/>
    <property type="match status" value="1"/>
</dbReference>
<feature type="repeat" description="ANK" evidence="9">
    <location>
        <begin position="807"/>
        <end position="839"/>
    </location>
</feature>
<evidence type="ECO:0000256" key="1">
    <source>
        <dbReference type="ARBA" id="ARBA00004167"/>
    </source>
</evidence>
<name>A0A261Y180_9FUNG</name>
<feature type="compositionally biased region" description="Polar residues" evidence="11">
    <location>
        <begin position="232"/>
        <end position="241"/>
    </location>
</feature>
<dbReference type="GO" id="GO:0032541">
    <property type="term" value="C:cortical endoplasmic reticulum"/>
    <property type="evidence" value="ECO:0007669"/>
    <property type="project" value="TreeGrafter"/>
</dbReference>
<dbReference type="GO" id="GO:0120015">
    <property type="term" value="F:sterol transfer activity"/>
    <property type="evidence" value="ECO:0007669"/>
    <property type="project" value="TreeGrafter"/>
</dbReference>
<dbReference type="Pfam" id="PF02893">
    <property type="entry name" value="GRAM"/>
    <property type="match status" value="1"/>
</dbReference>
<dbReference type="Pfam" id="PF16016">
    <property type="entry name" value="VASt"/>
    <property type="match status" value="1"/>
</dbReference>
<evidence type="ECO:0000256" key="5">
    <source>
        <dbReference type="ARBA" id="ARBA00022771"/>
    </source>
</evidence>
<dbReference type="InterPro" id="IPR051482">
    <property type="entry name" value="Cholesterol_transport"/>
</dbReference>
<dbReference type="GO" id="GO:0005789">
    <property type="term" value="C:endoplasmic reticulum membrane"/>
    <property type="evidence" value="ECO:0007669"/>
    <property type="project" value="TreeGrafter"/>
</dbReference>
<protein>
    <recommendedName>
        <fullName evidence="16">FYVE-type domain-containing protein</fullName>
    </recommendedName>
</protein>
<gene>
    <name evidence="14" type="ORF">BZG36_03194</name>
</gene>
<dbReference type="PROSITE" id="PS50088">
    <property type="entry name" value="ANK_REPEAT"/>
    <property type="match status" value="3"/>
</dbReference>
<dbReference type="GO" id="GO:0032366">
    <property type="term" value="P:intracellular sterol transport"/>
    <property type="evidence" value="ECO:0007669"/>
    <property type="project" value="TreeGrafter"/>
</dbReference>
<feature type="compositionally biased region" description="Polar residues" evidence="11">
    <location>
        <begin position="350"/>
        <end position="362"/>
    </location>
</feature>
<dbReference type="GO" id="GO:0007031">
    <property type="term" value="P:peroxisome organization"/>
    <property type="evidence" value="ECO:0007669"/>
    <property type="project" value="UniProtKB-ARBA"/>
</dbReference>
<comment type="subcellular location">
    <subcellularLocation>
        <location evidence="1">Membrane</location>
        <topology evidence="1">Single-pass membrane protein</topology>
    </subcellularLocation>
</comment>
<dbReference type="GO" id="GO:0005886">
    <property type="term" value="C:plasma membrane"/>
    <property type="evidence" value="ECO:0007669"/>
    <property type="project" value="TreeGrafter"/>
</dbReference>
<dbReference type="Pfam" id="PF00023">
    <property type="entry name" value="Ank"/>
    <property type="match status" value="1"/>
</dbReference>
<dbReference type="OrthoDB" id="2162691at2759"/>
<reference evidence="14 15" key="1">
    <citation type="journal article" date="2017" name="Mycologia">
        <title>Bifiguratus adelaidae, gen. et sp. nov., a new member of Mucoromycotina in endophytic and soil-dwelling habitats.</title>
        <authorList>
            <person name="Torres-Cruz T.J."/>
            <person name="Billingsley Tobias T.L."/>
            <person name="Almatruk M."/>
            <person name="Hesse C."/>
            <person name="Kuske C.R."/>
            <person name="Desiro A."/>
            <person name="Benucci G.M."/>
            <person name="Bonito G."/>
            <person name="Stajich J.E."/>
            <person name="Dunlap C."/>
            <person name="Arnold A.E."/>
            <person name="Porras-Alfaro A."/>
        </authorList>
    </citation>
    <scope>NUCLEOTIDE SEQUENCE [LARGE SCALE GENOMIC DNA]</scope>
    <source>
        <strain evidence="14 15">AZ0501</strain>
    </source>
</reference>
<organism evidence="14 15">
    <name type="scientific">Bifiguratus adelaidae</name>
    <dbReference type="NCBI Taxonomy" id="1938954"/>
    <lineage>
        <taxon>Eukaryota</taxon>
        <taxon>Fungi</taxon>
        <taxon>Fungi incertae sedis</taxon>
        <taxon>Mucoromycota</taxon>
        <taxon>Mucoromycotina</taxon>
        <taxon>Endogonomycetes</taxon>
        <taxon>Endogonales</taxon>
        <taxon>Endogonales incertae sedis</taxon>
        <taxon>Bifiguratus</taxon>
    </lineage>
</organism>
<feature type="domain" description="FYVE-type" evidence="12">
    <location>
        <begin position="1269"/>
        <end position="1335"/>
    </location>
</feature>
<evidence type="ECO:0000259" key="13">
    <source>
        <dbReference type="PROSITE" id="PS51778"/>
    </source>
</evidence>
<keyword evidence="5 10" id="KW-0863">Zinc-finger</keyword>
<dbReference type="GO" id="GO:0140268">
    <property type="term" value="C:endoplasmic reticulum-plasma membrane contact site"/>
    <property type="evidence" value="ECO:0007669"/>
    <property type="project" value="TreeGrafter"/>
</dbReference>
<dbReference type="PANTHER" id="PTHR23319">
    <property type="entry name" value="GRAM DOMAIN CONTAINING 1B, ISOFORM E"/>
    <property type="match status" value="1"/>
</dbReference>
<dbReference type="InterPro" id="IPR010482">
    <property type="entry name" value="TECPR1-like_DysF"/>
</dbReference>
<dbReference type="Gene3D" id="2.30.29.30">
    <property type="entry name" value="Pleckstrin-homology domain (PH domain)/Phosphotyrosine-binding domain (PTB)"/>
    <property type="match status" value="1"/>
</dbReference>
<comment type="similarity">
    <text evidence="2">Belongs to the YSP2 family.</text>
</comment>
<keyword evidence="7" id="KW-1133">Transmembrane helix</keyword>
<evidence type="ECO:0000256" key="6">
    <source>
        <dbReference type="ARBA" id="ARBA00022833"/>
    </source>
</evidence>
<feature type="compositionally biased region" description="Basic and acidic residues" evidence="11">
    <location>
        <begin position="563"/>
        <end position="576"/>
    </location>
</feature>
<evidence type="ECO:0000256" key="11">
    <source>
        <dbReference type="SAM" id="MobiDB-lite"/>
    </source>
</evidence>
<dbReference type="CDD" id="cd13220">
    <property type="entry name" value="PH-GRAM_GRAMDC"/>
    <property type="match status" value="1"/>
</dbReference>
<dbReference type="PANTHER" id="PTHR23319:SF4">
    <property type="entry name" value="GRAM DOMAIN CONTAINING 1B, ISOFORM E"/>
    <property type="match status" value="1"/>
</dbReference>
<dbReference type="InterPro" id="IPR011011">
    <property type="entry name" value="Znf_FYVE_PHD"/>
</dbReference>
<dbReference type="InterPro" id="IPR031968">
    <property type="entry name" value="VASt"/>
</dbReference>
<dbReference type="Gene3D" id="3.30.40.10">
    <property type="entry name" value="Zinc/RING finger domain, C3HC4 (zinc finger)"/>
    <property type="match status" value="1"/>
</dbReference>
<feature type="compositionally biased region" description="Polar residues" evidence="11">
    <location>
        <begin position="43"/>
        <end position="66"/>
    </location>
</feature>
<sequence>MMTSPLKNSSTLGVRKRTDKSDITPVTSDSDESETVSRPKAPSTLNASALGGNSTGSNRSSPSQVNANAPATTAIFSDSILASSAPSLTLEHLLNDDDLPPNTPIAQPEIESLPFYPRSGSLTPNAELKQPRPINGALQLALDYGDSGTNSDVDSNDSVPASKPRAASESKPSKPSKPTNSLLKLPQTHGRHRSVSAPEEPADHKHRQVPSPKASPQLSADREYASGKRRTSAVTISDSPSVNEGHYGCAYQKEILVQGRLYVSENNICFNANIFGWVTTLVIGFSEIVSIEKRMNARIFPNAIQISTLHAKHFFASLLTRDVVYDQLVEIWRSCHPGLRYMRPLRASNKSINGDDTSSMRRSSISPGDDSDDIDEMIDAPAEPTTCSCLSADTHSSEIACLDTTYPCSVQRLWDIIFKRRFVEDYLRDKEGAQEIEFGTWSDNKRTSTYIKQLNASMGPKQTRCNLTDEVIENDPLDHITTITTTSTPDVPSGSSFYVKTRTCIMWASPSRARLIVSFSIEWTKSSWLKAPIEKGTLEGQTTYFRNLDKALQAYIASHSRKRSEDVTGSEKDTNRPKRRSMREKDASNTADASPQKEQHDRQHHPVNADKSRYLILAEDIGGTITTAIANVLSRIYPQSFTNLQPDSRVITKLAFHTPDISITWFHLALFAVLLGIWINWLVYLRLGFVVKELSHGSYDRGISRFTMRNLQKEEAAKVWEWIKTVDQDVPNAPSSPQASGVDHKSSILSILDHDEVLTSADDLQAIVAAAERKLRQSVYRVAAQGNVAKLKELIAPDNVDQPESSTGLTALHYAASRGSLDVVKFLIDLGADVDLRDREGETALLKAAYHGHLRLVQYFLTDCHTSITQADRDGWTALHNACSRGHLQVAKYLVECGANIDAKSKMGHTALINAASKADLDVVEYLLINGADPLIRNKFGEAAYDAAAACGSSEACSRLEEAERQWWSQEGRSLDEPYNLIGTHVTVLVILYENERSLKNGSGFSSRALTPKDVANWTNAECKPQRMEDVELPKTKPGSESVNTWFWLSDWQIDHSARLCDEDGWSYAKALKGVDTAWHPEPIRTKSLGVRRRRWVRIMKRRLDLEEDGAAESDYMRQAEAALQDIPNTDITIPSYVQVRDAVIRLNEALAALMEHMEEDDNPYRKHQASTMATSYQTQIDRLSQIMTTLEHPINDSPVQHRYNNELEQALGFDANASVDYHADAIDPWSVPQSREAPYHEDRAQRPTPSRVDTNVSTMSDSPSWERDEDAKDCRRCHRKFGFMLRKHHCRRCGLVVCDRCSTSRSVLSRSESAAGQAYMRPVRICDKCVQDRRAELEEETAGPERVDRPVLPSRGFNASANVPNIFS</sequence>
<feature type="compositionally biased region" description="Low complexity" evidence="11">
    <location>
        <begin position="176"/>
        <end position="186"/>
    </location>
</feature>
<feature type="compositionally biased region" description="Polar residues" evidence="11">
    <location>
        <begin position="1248"/>
        <end position="1264"/>
    </location>
</feature>
<feature type="repeat" description="ANK" evidence="9">
    <location>
        <begin position="907"/>
        <end position="939"/>
    </location>
</feature>
<dbReference type="InterPro" id="IPR013083">
    <property type="entry name" value="Znf_RING/FYVE/PHD"/>
</dbReference>
<dbReference type="Proteomes" id="UP000242875">
    <property type="component" value="Unassembled WGS sequence"/>
</dbReference>
<feature type="repeat" description="ANK" evidence="9">
    <location>
        <begin position="874"/>
        <end position="906"/>
    </location>
</feature>
<feature type="region of interest" description="Disordered" evidence="11">
    <location>
        <begin position="1231"/>
        <end position="1269"/>
    </location>
</feature>
<dbReference type="EMBL" id="MVBO01000043">
    <property type="protein sequence ID" value="OZJ04377.1"/>
    <property type="molecule type" value="Genomic_DNA"/>
</dbReference>
<feature type="compositionally biased region" description="Polar residues" evidence="11">
    <location>
        <begin position="147"/>
        <end position="159"/>
    </location>
</feature>
<keyword evidence="6" id="KW-0862">Zinc</keyword>
<evidence type="ECO:0000256" key="2">
    <source>
        <dbReference type="ARBA" id="ARBA00006582"/>
    </source>
</evidence>
<dbReference type="InterPro" id="IPR004182">
    <property type="entry name" value="GRAM"/>
</dbReference>
<evidence type="ECO:0008006" key="16">
    <source>
        <dbReference type="Google" id="ProtNLM"/>
    </source>
</evidence>
<keyword evidence="8" id="KW-0472">Membrane</keyword>
<keyword evidence="3" id="KW-0812">Transmembrane</keyword>
<dbReference type="InterPro" id="IPR011993">
    <property type="entry name" value="PH-like_dom_sf"/>
</dbReference>
<keyword evidence="15" id="KW-1185">Reference proteome</keyword>
<feature type="region of interest" description="Disordered" evidence="11">
    <location>
        <begin position="1"/>
        <end position="66"/>
    </location>
</feature>
<dbReference type="GO" id="GO:0005778">
    <property type="term" value="C:peroxisomal membrane"/>
    <property type="evidence" value="ECO:0007669"/>
    <property type="project" value="UniProtKB-ARBA"/>
</dbReference>
<dbReference type="PRINTS" id="PR01415">
    <property type="entry name" value="ANKYRIN"/>
</dbReference>
<dbReference type="SMART" id="SM00248">
    <property type="entry name" value="ANK"/>
    <property type="match status" value="4"/>
</dbReference>
<dbReference type="Pfam" id="PF01363">
    <property type="entry name" value="FYVE"/>
    <property type="match status" value="1"/>
</dbReference>
<feature type="region of interest" description="Disordered" evidence="11">
    <location>
        <begin position="142"/>
        <end position="241"/>
    </location>
</feature>
<evidence type="ECO:0000256" key="10">
    <source>
        <dbReference type="PROSITE-ProRule" id="PRU00091"/>
    </source>
</evidence>
<feature type="compositionally biased region" description="Polar residues" evidence="11">
    <location>
        <begin position="1"/>
        <end position="12"/>
    </location>
</feature>
<dbReference type="SMART" id="SM00568">
    <property type="entry name" value="GRAM"/>
    <property type="match status" value="1"/>
</dbReference>
<dbReference type="PROSITE" id="PS50178">
    <property type="entry name" value="ZF_FYVE"/>
    <property type="match status" value="1"/>
</dbReference>
<dbReference type="Gene3D" id="1.25.40.20">
    <property type="entry name" value="Ankyrin repeat-containing domain"/>
    <property type="match status" value="2"/>
</dbReference>
<feature type="region of interest" description="Disordered" evidence="11">
    <location>
        <begin position="350"/>
        <end position="371"/>
    </location>
</feature>
<dbReference type="InterPro" id="IPR000306">
    <property type="entry name" value="Znf_FYVE"/>
</dbReference>
<feature type="region of interest" description="Disordered" evidence="11">
    <location>
        <begin position="559"/>
        <end position="606"/>
    </location>
</feature>